<dbReference type="EMBL" id="CP003543">
    <property type="protein sequence ID" value="AFP83981.1"/>
    <property type="molecule type" value="Genomic_DNA"/>
</dbReference>
<dbReference type="GO" id="GO:0005524">
    <property type="term" value="F:ATP binding"/>
    <property type="evidence" value="ECO:0007669"/>
    <property type="project" value="UniProtKB-KW"/>
</dbReference>
<organism evidence="10 11">
    <name type="scientific">Candidatus Carsonella ruddii HC isolate Thao2000</name>
    <dbReference type="NCBI Taxonomy" id="1202538"/>
    <lineage>
        <taxon>Bacteria</taxon>
        <taxon>Pseudomonadati</taxon>
        <taxon>Pseudomonadota</taxon>
        <taxon>Gammaproteobacteria</taxon>
        <taxon>Oceanospirillales</taxon>
        <taxon>Halomonadaceae</taxon>
        <taxon>Zymobacter group</taxon>
        <taxon>Candidatus Carsonella</taxon>
    </lineage>
</organism>
<dbReference type="AlphaFoldDB" id="J3VPY2"/>
<dbReference type="GO" id="GO:0006436">
    <property type="term" value="P:tryptophanyl-tRNA aminoacylation"/>
    <property type="evidence" value="ECO:0007669"/>
    <property type="project" value="InterPro"/>
</dbReference>
<dbReference type="GeneID" id="67454681"/>
<dbReference type="InterPro" id="IPR002306">
    <property type="entry name" value="Trp-tRNA-ligase"/>
</dbReference>
<keyword evidence="6 8" id="KW-0648">Protein biosynthesis</keyword>
<keyword evidence="7 8" id="KW-0030">Aminoacyl-tRNA synthetase</keyword>
<dbReference type="Pfam" id="PF00579">
    <property type="entry name" value="tRNA-synt_1b"/>
    <property type="match status" value="1"/>
</dbReference>
<dbReference type="RefSeq" id="WP_014887281.1">
    <property type="nucleotide sequence ID" value="NC_018416.1"/>
</dbReference>
<dbReference type="PANTHER" id="PTHR43766:SF1">
    <property type="entry name" value="TRYPTOPHAN--TRNA LIGASE, MITOCHONDRIAL"/>
    <property type="match status" value="1"/>
</dbReference>
<dbReference type="EC" id="6.1.1.2" evidence="2"/>
<evidence type="ECO:0000256" key="6">
    <source>
        <dbReference type="ARBA" id="ARBA00022917"/>
    </source>
</evidence>
<dbReference type="GO" id="GO:0004830">
    <property type="term" value="F:tryptophan-tRNA ligase activity"/>
    <property type="evidence" value="ECO:0007669"/>
    <property type="project" value="UniProtKB-EC"/>
</dbReference>
<dbReference type="PATRIC" id="fig|1202538.3.peg.125"/>
<keyword evidence="9" id="KW-1133">Transmembrane helix</keyword>
<dbReference type="InterPro" id="IPR002305">
    <property type="entry name" value="aa-tRNA-synth_Ic"/>
</dbReference>
<gene>
    <name evidence="10" type="primary">trpS</name>
    <name evidence="10" type="ORF">A353_0153</name>
</gene>
<evidence type="ECO:0000256" key="4">
    <source>
        <dbReference type="ARBA" id="ARBA00022741"/>
    </source>
</evidence>
<feature type="transmembrane region" description="Helical" evidence="9">
    <location>
        <begin position="73"/>
        <end position="89"/>
    </location>
</feature>
<accession>J3VPY2</accession>
<dbReference type="STRING" id="1202538.A353_0153"/>
<evidence type="ECO:0000256" key="3">
    <source>
        <dbReference type="ARBA" id="ARBA00022598"/>
    </source>
</evidence>
<dbReference type="PANTHER" id="PTHR43766">
    <property type="entry name" value="TRYPTOPHAN--TRNA LIGASE, MITOCHONDRIAL"/>
    <property type="match status" value="1"/>
</dbReference>
<dbReference type="PRINTS" id="PR01039">
    <property type="entry name" value="TRNASYNTHTRP"/>
</dbReference>
<dbReference type="OrthoDB" id="9801042at2"/>
<sequence>MILLGINSSGIVHFGNYLSLIKPVINYNLKRIFLADLHCLSKKISFKKILNNKILIILTFLSFFKNIYFYQSYNLNIIKLFWLILCFYNKNKVKFFNILNNKKYFSLGKICYPLLMTSDIINNNNKFLFVGLDQIQHIEIYKKIIKKINNFLNIKILKKCIFIINNKIIYSYDKKKMSKSNKNDLFIFSNLKEIDFFLKKFKNTKKKKKSVLNFILNIINNNYIINFFYKNNKNMFINKIKEILFFYFLPFKKIFHYNIKNLNFIVKKINFFNNYNKQIINNNCSILYNKINL</sequence>
<dbReference type="InterPro" id="IPR014729">
    <property type="entry name" value="Rossmann-like_a/b/a_fold"/>
</dbReference>
<keyword evidence="5 8" id="KW-0067">ATP-binding</keyword>
<evidence type="ECO:0000256" key="9">
    <source>
        <dbReference type="SAM" id="Phobius"/>
    </source>
</evidence>
<keyword evidence="11" id="KW-1185">Reference proteome</keyword>
<dbReference type="HOGENOM" id="CLU_952130_0_0_6"/>
<dbReference type="KEGG" id="crh:A353_0153"/>
<evidence type="ECO:0000256" key="8">
    <source>
        <dbReference type="RuleBase" id="RU363036"/>
    </source>
</evidence>
<reference evidence="10 11" key="1">
    <citation type="journal article" date="2012" name="Mol. Biol. Evol.">
        <title>Genome reduction and co-evolution between the primary and secondary bacterial symbionts of psyllids.</title>
        <authorList>
            <person name="Sloan D.B."/>
            <person name="Moran N.A."/>
        </authorList>
    </citation>
    <scope>NUCLEOTIDE SEQUENCE [LARGE SCALE GENOMIC DNA]</scope>
    <source>
        <strain evidence="10 11">HC</strain>
    </source>
</reference>
<dbReference type="Gene3D" id="3.40.50.620">
    <property type="entry name" value="HUPs"/>
    <property type="match status" value="1"/>
</dbReference>
<protein>
    <recommendedName>
        <fullName evidence="2">tryptophan--tRNA ligase</fullName>
        <ecNumber evidence="2">6.1.1.2</ecNumber>
    </recommendedName>
</protein>
<evidence type="ECO:0000256" key="7">
    <source>
        <dbReference type="ARBA" id="ARBA00023146"/>
    </source>
</evidence>
<dbReference type="InterPro" id="IPR050203">
    <property type="entry name" value="Trp-tRNA_synthetase"/>
</dbReference>
<feature type="transmembrane region" description="Helical" evidence="9">
    <location>
        <begin position="210"/>
        <end position="229"/>
    </location>
</feature>
<evidence type="ECO:0000313" key="10">
    <source>
        <dbReference type="EMBL" id="AFP83981.1"/>
    </source>
</evidence>
<proteinExistence type="inferred from homology"/>
<keyword evidence="3 8" id="KW-0436">Ligase</keyword>
<keyword evidence="4 8" id="KW-0547">Nucleotide-binding</keyword>
<dbReference type="SUPFAM" id="SSF52374">
    <property type="entry name" value="Nucleotidylyl transferase"/>
    <property type="match status" value="1"/>
</dbReference>
<evidence type="ECO:0000256" key="5">
    <source>
        <dbReference type="ARBA" id="ARBA00022840"/>
    </source>
</evidence>
<name>J3VPY2_CARRU</name>
<evidence type="ECO:0000256" key="2">
    <source>
        <dbReference type="ARBA" id="ARBA00013161"/>
    </source>
</evidence>
<dbReference type="Gene3D" id="1.10.240.10">
    <property type="entry name" value="Tyrosyl-Transfer RNA Synthetase"/>
    <property type="match status" value="1"/>
</dbReference>
<evidence type="ECO:0000256" key="1">
    <source>
        <dbReference type="ARBA" id="ARBA00005594"/>
    </source>
</evidence>
<comment type="similarity">
    <text evidence="1 8">Belongs to the class-I aminoacyl-tRNA synthetase family.</text>
</comment>
<keyword evidence="9" id="KW-0472">Membrane</keyword>
<evidence type="ECO:0000313" key="11">
    <source>
        <dbReference type="Proteomes" id="UP000003934"/>
    </source>
</evidence>
<dbReference type="Proteomes" id="UP000003934">
    <property type="component" value="Chromosome"/>
</dbReference>
<keyword evidence="9" id="KW-0812">Transmembrane</keyword>